<dbReference type="PANTHER" id="PTHR43442">
    <property type="entry name" value="GLUCONOKINASE-RELATED"/>
    <property type="match status" value="1"/>
</dbReference>
<evidence type="ECO:0000256" key="8">
    <source>
        <dbReference type="ARBA" id="ARBA00048090"/>
    </source>
</evidence>
<organism evidence="10 11">
    <name type="scientific">Coccomyxa viridis</name>
    <dbReference type="NCBI Taxonomy" id="1274662"/>
    <lineage>
        <taxon>Eukaryota</taxon>
        <taxon>Viridiplantae</taxon>
        <taxon>Chlorophyta</taxon>
        <taxon>core chlorophytes</taxon>
        <taxon>Trebouxiophyceae</taxon>
        <taxon>Trebouxiophyceae incertae sedis</taxon>
        <taxon>Coccomyxaceae</taxon>
        <taxon>Coccomyxa</taxon>
    </lineage>
</organism>
<dbReference type="InterPro" id="IPR006001">
    <property type="entry name" value="Therm_gnt_kin"/>
</dbReference>
<keyword evidence="5 9" id="KW-0547">Nucleotide-binding</keyword>
<accession>A0AAV1IGC6</accession>
<evidence type="ECO:0000313" key="10">
    <source>
        <dbReference type="EMBL" id="CAK0785515.1"/>
    </source>
</evidence>
<dbReference type="PROSITE" id="PS51257">
    <property type="entry name" value="PROKAR_LIPOPROTEIN"/>
    <property type="match status" value="1"/>
</dbReference>
<dbReference type="GO" id="GO:0046316">
    <property type="term" value="F:gluconokinase activity"/>
    <property type="evidence" value="ECO:0007669"/>
    <property type="project" value="UniProtKB-EC"/>
</dbReference>
<dbReference type="Pfam" id="PF13671">
    <property type="entry name" value="AAA_33"/>
    <property type="match status" value="1"/>
</dbReference>
<evidence type="ECO:0000313" key="11">
    <source>
        <dbReference type="Proteomes" id="UP001314263"/>
    </source>
</evidence>
<dbReference type="SUPFAM" id="SSF52540">
    <property type="entry name" value="P-loop containing nucleoside triphosphate hydrolases"/>
    <property type="match status" value="1"/>
</dbReference>
<keyword evidence="11" id="KW-1185">Reference proteome</keyword>
<comment type="pathway">
    <text evidence="1 9">Carbohydrate acid metabolism; D-gluconate degradation.</text>
</comment>
<gene>
    <name evidence="10" type="ORF">CVIRNUC_008725</name>
</gene>
<evidence type="ECO:0000256" key="9">
    <source>
        <dbReference type="RuleBase" id="RU363066"/>
    </source>
</evidence>
<dbReference type="FunFam" id="3.40.50.300:FF:000522">
    <property type="entry name" value="Gluconokinase"/>
    <property type="match status" value="1"/>
</dbReference>
<keyword evidence="4 9" id="KW-0808">Transferase</keyword>
<evidence type="ECO:0000256" key="2">
    <source>
        <dbReference type="ARBA" id="ARBA00008420"/>
    </source>
</evidence>
<comment type="similarity">
    <text evidence="2 9">Belongs to the gluconokinase GntK/GntV family.</text>
</comment>
<evidence type="ECO:0000256" key="5">
    <source>
        <dbReference type="ARBA" id="ARBA00022741"/>
    </source>
</evidence>
<dbReference type="Gene3D" id="3.40.50.300">
    <property type="entry name" value="P-loop containing nucleotide triphosphate hydrolases"/>
    <property type="match status" value="1"/>
</dbReference>
<name>A0AAV1IGC6_9CHLO</name>
<reference evidence="10 11" key="1">
    <citation type="submission" date="2023-10" db="EMBL/GenBank/DDBJ databases">
        <authorList>
            <person name="Maclean D."/>
            <person name="Macfadyen A."/>
        </authorList>
    </citation>
    <scope>NUCLEOTIDE SEQUENCE [LARGE SCALE GENOMIC DNA]</scope>
</reference>
<comment type="caution">
    <text evidence="10">The sequence shown here is derived from an EMBL/GenBank/DDBJ whole genome shotgun (WGS) entry which is preliminary data.</text>
</comment>
<evidence type="ECO:0000256" key="4">
    <source>
        <dbReference type="ARBA" id="ARBA00022679"/>
    </source>
</evidence>
<sequence length="186" mass="20357">MLRNNVAGHPAAEPPQCIIIMGVCGCGKSTFGRKLAALYGIDFVDADDFHPASNVDKMKTGKPLTDEDRWPWLHELAGLIGTYQTHGKRVVMGCSALKEAYREILRGQRAGSMLFVLLQPSQAELLKRLKERTRIGGHFMPASLLESQLATLEPEGKNIIAIQGDGDAEEMMATFLSHCNALPKPV</sequence>
<dbReference type="GO" id="GO:0005737">
    <property type="term" value="C:cytoplasm"/>
    <property type="evidence" value="ECO:0007669"/>
    <property type="project" value="TreeGrafter"/>
</dbReference>
<dbReference type="EMBL" id="CAUYUE010000012">
    <property type="protein sequence ID" value="CAK0785515.1"/>
    <property type="molecule type" value="Genomic_DNA"/>
</dbReference>
<keyword evidence="7 9" id="KW-0067">ATP-binding</keyword>
<dbReference type="InterPro" id="IPR027417">
    <property type="entry name" value="P-loop_NTPase"/>
</dbReference>
<proteinExistence type="inferred from homology"/>
<dbReference type="EC" id="2.7.1.12" evidence="3 9"/>
<protein>
    <recommendedName>
        <fullName evidence="3 9">Gluconokinase</fullName>
        <ecNumber evidence="3 9">2.7.1.12</ecNumber>
    </recommendedName>
</protein>
<dbReference type="CDD" id="cd02021">
    <property type="entry name" value="GntK"/>
    <property type="match status" value="1"/>
</dbReference>
<dbReference type="Proteomes" id="UP001314263">
    <property type="component" value="Unassembled WGS sequence"/>
</dbReference>
<evidence type="ECO:0000256" key="6">
    <source>
        <dbReference type="ARBA" id="ARBA00022777"/>
    </source>
</evidence>
<dbReference type="GO" id="GO:0005524">
    <property type="term" value="F:ATP binding"/>
    <property type="evidence" value="ECO:0007669"/>
    <property type="project" value="UniProtKB-KW"/>
</dbReference>
<dbReference type="NCBIfam" id="TIGR01313">
    <property type="entry name" value="therm_gnt_kin"/>
    <property type="match status" value="1"/>
</dbReference>
<dbReference type="AlphaFoldDB" id="A0AAV1IGC6"/>
<evidence type="ECO:0000256" key="7">
    <source>
        <dbReference type="ARBA" id="ARBA00022840"/>
    </source>
</evidence>
<dbReference type="PANTHER" id="PTHR43442:SF3">
    <property type="entry name" value="GLUCONOKINASE-RELATED"/>
    <property type="match status" value="1"/>
</dbReference>
<keyword evidence="6 9" id="KW-0418">Kinase</keyword>
<dbReference type="GO" id="GO:0005975">
    <property type="term" value="P:carbohydrate metabolic process"/>
    <property type="evidence" value="ECO:0007669"/>
    <property type="project" value="InterPro"/>
</dbReference>
<evidence type="ECO:0000256" key="3">
    <source>
        <dbReference type="ARBA" id="ARBA00012054"/>
    </source>
</evidence>
<comment type="catalytic activity">
    <reaction evidence="8 9">
        <text>D-gluconate + ATP = 6-phospho-D-gluconate + ADP + H(+)</text>
        <dbReference type="Rhea" id="RHEA:19433"/>
        <dbReference type="ChEBI" id="CHEBI:15378"/>
        <dbReference type="ChEBI" id="CHEBI:18391"/>
        <dbReference type="ChEBI" id="CHEBI:30616"/>
        <dbReference type="ChEBI" id="CHEBI:58759"/>
        <dbReference type="ChEBI" id="CHEBI:456216"/>
        <dbReference type="EC" id="2.7.1.12"/>
    </reaction>
</comment>
<evidence type="ECO:0000256" key="1">
    <source>
        <dbReference type="ARBA" id="ARBA00004875"/>
    </source>
</evidence>